<dbReference type="SUPFAM" id="SSF101908">
    <property type="entry name" value="Putative isomerase YbhE"/>
    <property type="match status" value="1"/>
</dbReference>
<reference evidence="4" key="1">
    <citation type="submission" date="2007-06" db="EMBL/GenBank/DDBJ databases">
        <title>Complete sequence of Marinomonas sp. MWYL1.</title>
        <authorList>
            <consortium name="US DOE Joint Genome Institute"/>
            <person name="Copeland A."/>
            <person name="Lucas S."/>
            <person name="Lapidus A."/>
            <person name="Barry K."/>
            <person name="Glavina del Rio T."/>
            <person name="Dalin E."/>
            <person name="Tice H."/>
            <person name="Pitluck S."/>
            <person name="Kiss H."/>
            <person name="Brettin T."/>
            <person name="Bruce D."/>
            <person name="Detter J.C."/>
            <person name="Han C."/>
            <person name="Schmutz J."/>
            <person name="Larimer F."/>
            <person name="Land M."/>
            <person name="Hauser L."/>
            <person name="Kyrpides N."/>
            <person name="Kim E."/>
            <person name="Johnston A.W.B."/>
            <person name="Todd J.D."/>
            <person name="Rogers R."/>
            <person name="Wexler M."/>
            <person name="Bond P.L."/>
            <person name="Li Y."/>
            <person name="Richardson P."/>
        </authorList>
    </citation>
    <scope>NUCLEOTIDE SEQUENCE [LARGE SCALE GENOMIC DNA]</scope>
    <source>
        <strain evidence="4">MWYL1</strain>
    </source>
</reference>
<evidence type="ECO:0000256" key="2">
    <source>
        <dbReference type="ARBA" id="ARBA00022526"/>
    </source>
</evidence>
<evidence type="ECO:0000259" key="3">
    <source>
        <dbReference type="SMART" id="SM00736"/>
    </source>
</evidence>
<dbReference type="InterPro" id="IPR015943">
    <property type="entry name" value="WD40/YVTN_repeat-like_dom_sf"/>
</dbReference>
<dbReference type="eggNOG" id="COG2706">
    <property type="taxonomic scope" value="Bacteria"/>
</dbReference>
<dbReference type="Pfam" id="PF10282">
    <property type="entry name" value="Lactonase"/>
    <property type="match status" value="2"/>
</dbReference>
<evidence type="ECO:0000313" key="4">
    <source>
        <dbReference type="EMBL" id="ABR69237.1"/>
    </source>
</evidence>
<dbReference type="STRING" id="400668.Mmwyl1_0296"/>
<comment type="similarity">
    <text evidence="1">Belongs to the cycloisomerase 2 family.</text>
</comment>
<dbReference type="SUPFAM" id="SSF49313">
    <property type="entry name" value="Cadherin-like"/>
    <property type="match status" value="1"/>
</dbReference>
<dbReference type="KEGG" id="mmw:Mmwyl1_0296"/>
<dbReference type="GO" id="GO:0016020">
    <property type="term" value="C:membrane"/>
    <property type="evidence" value="ECO:0007669"/>
    <property type="project" value="InterPro"/>
</dbReference>
<dbReference type="GO" id="GO:0005509">
    <property type="term" value="F:calcium ion binding"/>
    <property type="evidence" value="ECO:0007669"/>
    <property type="project" value="InterPro"/>
</dbReference>
<keyword evidence="2" id="KW-0313">Glucose metabolism</keyword>
<proteinExistence type="inferred from homology"/>
<dbReference type="Pfam" id="PF05345">
    <property type="entry name" value="He_PIG"/>
    <property type="match status" value="1"/>
</dbReference>
<evidence type="ECO:0000256" key="1">
    <source>
        <dbReference type="ARBA" id="ARBA00005564"/>
    </source>
</evidence>
<accession>A6VS08</accession>
<dbReference type="SUPFAM" id="SSF82171">
    <property type="entry name" value="DPP6 N-terminal domain-like"/>
    <property type="match status" value="1"/>
</dbReference>
<sequence length="1699" mass="179237">MLFPKKIRSSQALALEPRMMFDAAALGQLTETLPDTPDASVTDADNTSQTVVATDEAPVLEVDPTTIEYVGKVKDRDTNVYADVLASARDVAVSADGKYVYAVSTNSDSNNSNSPSVLSIFSVDESGELTLLKGYYNYDNSDKSVQNEGLAGASIVGLSEDQNYLYVFGEGDNSLVVFSRDADSGELTFVGNTDVSAFGVNGVSDFVYDIEESNGYLYVAGADSLIVLSIGDEGTLSQISNYTNGTNGVEGLTGANSIAISADGNTLVVGSSGEDSVVALFSVNENGSLDYVSSVSGDSDAYYIQSVAVSSDGKTVYALNENQGATLLVMTYDDNGVLVVTGTYDTSEEARTILLSEDGTGVFVMGASIDIFALNNATLTKVSSVEGSFNNEDFYFNSITQAYLSADNTKLFAVVNNAILTFELSIPVALYTENADATPLLPTGRISDSELDELDDYKGASYTVVRESGALLEDAFSFQDGNNLELKDGKILNDGVEIASFEVVDNALTVVFTAAANQATAQNVLRQIAYSNSSNDPVANGASPTFVITINDGDGNKTSLDVNVDLTGVNNPAVVTTTPAQLTYKTGDDYTTPLFSGTSIDTIEEGQKIAQVVLTITGASADDVIRVGTGKILMANVDSFVSTPEGVEYRVSVDGDVVRVTLYMQRSAAETAGIIDNITYKYEGDEVTGEREITLSIVEYEDYNLDGNSSREELTTTYTERAVITLAAATVNNVAPVLSGNAVTIPYTENDPAFTVFPNATLSDVQMDAYNGGSGSYHGAVLTIATGGASPNDVLSFSDGNGLSLNKGTELVKDGKVIGEVLVSDGLLTVTFTENNGVIPTTEDVTNVLNQIQYRSSSDTPPSSMIISATLTDQLGLISNALTRQIDITTVNDAPAVVIDPVLVAGDMDLIDIIDSVTGIDTVVASTVSGDGSIFYVADGDGNIVAFSQDADSGKWLQVGTLTIDGLNSVDKLIATSDGKSLYVIGSHDVPSGWGDTMMSVNTVIVITRDSINNELTETQKITGESTLNTITDLALSDDGQNVYYLHNGGLGIMKRDALTGTLTFDSSISDIEDGEEKRNIGSPSSLIVSGNYVFLTTESGYQKPSALFVFERTSSGLSLVGYIENYAVDSNGAIAKLDSPSHIAATEGGEYVYVVNGNSLASYSYDSVTKSFSVVDTNVLTFENVTDMVMSDNDKELFISTSDGTLNRYVITDKGGLILVDAPKEVTNGKTITVTEDGLVFLQGDSVAIFDAPGRETSNYEIGFEAVALAPTLAIYDAEFSAVDNYKGLTFSIQSTSPNADDVFNILSDSGFSIQGGNLFFNDALVGTFTADNGVLSVAITDDLTQNQVNTLVQNVSYENSSLTEAITQTFIVSTNDGEINGIELQAELNVVRNSIPEAIGGYVMPSIMETAPTSILLPEGLFVDAGGDPLAWSVSGLPSGLTFDPLTRTISGRTSETGNFTLTFTATDPRQQSASLELSLVVGRLPVVDHSSDENDAFISSTATRPSPFINEIGSTLAQGGLDSLLSTTLHSGSAFDSFSANDLRMTSLSRENADSDSQSDAQSPLPMETYRFTSLTWFGGDSKATISLLESVLSSEEKTILAVTLADGVSLPDGVEFDADTGELTINKAVLEATDQIELHILVVDEQGNASVVPVEVTLQAAQQASAVPFAKQVKNAGLMSLSDDSQALLAELSVN</sequence>
<dbReference type="OrthoDB" id="6091599at2"/>
<gene>
    <name evidence="4" type="ordered locus">Mmwyl1_0296</name>
</gene>
<dbReference type="InterPro" id="IPR050282">
    <property type="entry name" value="Cycloisomerase_2"/>
</dbReference>
<dbReference type="InterPro" id="IPR013783">
    <property type="entry name" value="Ig-like_fold"/>
</dbReference>
<dbReference type="GO" id="GO:0017057">
    <property type="term" value="F:6-phosphogluconolactonase activity"/>
    <property type="evidence" value="ECO:0007669"/>
    <property type="project" value="TreeGrafter"/>
</dbReference>
<protein>
    <submittedName>
        <fullName evidence="4">Ig family protein</fullName>
    </submittedName>
</protein>
<dbReference type="Gene3D" id="2.130.10.10">
    <property type="entry name" value="YVTN repeat-like/Quinoprotein amine dehydrogenase"/>
    <property type="match status" value="4"/>
</dbReference>
<dbReference type="SMART" id="SM00736">
    <property type="entry name" value="CADG"/>
    <property type="match status" value="1"/>
</dbReference>
<organism evidence="4">
    <name type="scientific">Marinomonas sp. (strain MWYL1)</name>
    <dbReference type="NCBI Taxonomy" id="400668"/>
    <lineage>
        <taxon>Bacteria</taxon>
        <taxon>Pseudomonadati</taxon>
        <taxon>Pseudomonadota</taxon>
        <taxon>Gammaproteobacteria</taxon>
        <taxon>Oceanospirillales</taxon>
        <taxon>Oceanospirillaceae</taxon>
        <taxon>Marinomonas</taxon>
    </lineage>
</organism>
<feature type="domain" description="Dystroglycan-type cadherin-like" evidence="3">
    <location>
        <begin position="1392"/>
        <end position="1491"/>
    </location>
</feature>
<dbReference type="Gene3D" id="2.60.40.10">
    <property type="entry name" value="Immunoglobulins"/>
    <property type="match status" value="1"/>
</dbReference>
<dbReference type="EMBL" id="CP000749">
    <property type="protein sequence ID" value="ABR69237.1"/>
    <property type="molecule type" value="Genomic_DNA"/>
</dbReference>
<dbReference type="GO" id="GO:0006006">
    <property type="term" value="P:glucose metabolic process"/>
    <property type="evidence" value="ECO:0007669"/>
    <property type="project" value="UniProtKB-KW"/>
</dbReference>
<name>A6VS08_MARMS</name>
<dbReference type="PANTHER" id="PTHR30344:SF1">
    <property type="entry name" value="6-PHOSPHOGLUCONOLACTONASE"/>
    <property type="match status" value="1"/>
</dbReference>
<dbReference type="PANTHER" id="PTHR30344">
    <property type="entry name" value="6-PHOSPHOGLUCONOLACTONASE-RELATED"/>
    <property type="match status" value="1"/>
</dbReference>
<dbReference type="InterPro" id="IPR019405">
    <property type="entry name" value="Lactonase_7-beta_prop"/>
</dbReference>
<dbReference type="InterPro" id="IPR015919">
    <property type="entry name" value="Cadherin-like_sf"/>
</dbReference>
<dbReference type="HOGENOM" id="CLU_241667_0_0_6"/>
<keyword evidence="2" id="KW-0119">Carbohydrate metabolism</keyword>
<dbReference type="InterPro" id="IPR006644">
    <property type="entry name" value="Cadg"/>
</dbReference>